<dbReference type="AlphaFoldDB" id="K6ZWU8"/>
<dbReference type="GO" id="GO:0005524">
    <property type="term" value="F:ATP binding"/>
    <property type="evidence" value="ECO:0007669"/>
    <property type="project" value="UniProtKB-UniRule"/>
</dbReference>
<keyword evidence="4 7" id="KW-0547">Nucleotide-binding</keyword>
<dbReference type="InterPro" id="IPR003010">
    <property type="entry name" value="C-N_Hydrolase"/>
</dbReference>
<dbReference type="NCBIfam" id="TIGR00552">
    <property type="entry name" value="nadE"/>
    <property type="match status" value="1"/>
</dbReference>
<keyword evidence="5 7" id="KW-0067">ATP-binding</keyword>
<evidence type="ECO:0000313" key="11">
    <source>
        <dbReference type="Proteomes" id="UP000006251"/>
    </source>
</evidence>
<organism evidence="10 11">
    <name type="scientific">Brumicola pallidula DSM 14239 = ACAM 615</name>
    <dbReference type="NCBI Taxonomy" id="1121922"/>
    <lineage>
        <taxon>Bacteria</taxon>
        <taxon>Pseudomonadati</taxon>
        <taxon>Pseudomonadota</taxon>
        <taxon>Gammaproteobacteria</taxon>
        <taxon>Alteromonadales</taxon>
        <taxon>Alteromonadaceae</taxon>
        <taxon>Brumicola</taxon>
    </lineage>
</organism>
<comment type="caution">
    <text evidence="10">The sequence shown here is derived from an EMBL/GenBank/DDBJ whole genome shotgun (WGS) entry which is preliminary data.</text>
</comment>
<feature type="domain" description="CN hydrolase" evidence="9">
    <location>
        <begin position="10"/>
        <end position="290"/>
    </location>
</feature>
<dbReference type="PANTHER" id="PTHR23090:SF7">
    <property type="entry name" value="NH(3)-DEPENDENT NAD(+) SYNTHETASE"/>
    <property type="match status" value="1"/>
</dbReference>
<dbReference type="STRING" id="1121922.GCA_000428905_01431"/>
<evidence type="ECO:0000259" key="9">
    <source>
        <dbReference type="PROSITE" id="PS50263"/>
    </source>
</evidence>
<keyword evidence="11" id="KW-1185">Reference proteome</keyword>
<comment type="pathway">
    <text evidence="1 7">Cofactor biosynthesis; NAD(+) biosynthesis; NAD(+) from deamido-NAD(+) (L-Gln route): step 1/1.</text>
</comment>
<evidence type="ECO:0000256" key="3">
    <source>
        <dbReference type="ARBA" id="ARBA00022598"/>
    </source>
</evidence>
<dbReference type="InterPro" id="IPR003694">
    <property type="entry name" value="NAD_synthase"/>
</dbReference>
<dbReference type="GO" id="GO:0003952">
    <property type="term" value="F:NAD+ synthase (glutamine-hydrolyzing) activity"/>
    <property type="evidence" value="ECO:0007669"/>
    <property type="project" value="UniProtKB-UniRule"/>
</dbReference>
<proteinExistence type="inferred from homology"/>
<dbReference type="Proteomes" id="UP000006251">
    <property type="component" value="Unassembled WGS sequence"/>
</dbReference>
<dbReference type="InterPro" id="IPR036526">
    <property type="entry name" value="C-N_Hydrolase_sf"/>
</dbReference>
<dbReference type="PROSITE" id="PS50263">
    <property type="entry name" value="CN_HYDROLASE"/>
    <property type="match status" value="1"/>
</dbReference>
<dbReference type="Pfam" id="PF02540">
    <property type="entry name" value="NAD_synthase"/>
    <property type="match status" value="1"/>
</dbReference>
<evidence type="ECO:0000256" key="4">
    <source>
        <dbReference type="ARBA" id="ARBA00022741"/>
    </source>
</evidence>
<comment type="similarity">
    <text evidence="2 7">In the C-terminal section; belongs to the NAD synthetase family.</text>
</comment>
<comment type="catalytic activity">
    <reaction evidence="7">
        <text>deamido-NAD(+) + L-glutamine + ATP + H2O = L-glutamate + AMP + diphosphate + NAD(+) + H(+)</text>
        <dbReference type="Rhea" id="RHEA:24384"/>
        <dbReference type="ChEBI" id="CHEBI:15377"/>
        <dbReference type="ChEBI" id="CHEBI:15378"/>
        <dbReference type="ChEBI" id="CHEBI:29985"/>
        <dbReference type="ChEBI" id="CHEBI:30616"/>
        <dbReference type="ChEBI" id="CHEBI:33019"/>
        <dbReference type="ChEBI" id="CHEBI:57540"/>
        <dbReference type="ChEBI" id="CHEBI:58359"/>
        <dbReference type="ChEBI" id="CHEBI:58437"/>
        <dbReference type="ChEBI" id="CHEBI:456215"/>
        <dbReference type="EC" id="6.3.5.1"/>
    </reaction>
</comment>
<dbReference type="InterPro" id="IPR014729">
    <property type="entry name" value="Rossmann-like_a/b/a_fold"/>
</dbReference>
<dbReference type="PANTHER" id="PTHR23090">
    <property type="entry name" value="NH 3 /GLUTAMINE-DEPENDENT NAD + SYNTHETASE"/>
    <property type="match status" value="1"/>
</dbReference>
<dbReference type="GO" id="GO:0004359">
    <property type="term" value="F:glutaminase activity"/>
    <property type="evidence" value="ECO:0007669"/>
    <property type="project" value="InterPro"/>
</dbReference>
<dbReference type="SUPFAM" id="SSF52402">
    <property type="entry name" value="Adenine nucleotide alpha hydrolases-like"/>
    <property type="match status" value="1"/>
</dbReference>
<dbReference type="Pfam" id="PF00795">
    <property type="entry name" value="CN_hydrolase"/>
    <property type="match status" value="1"/>
</dbReference>
<evidence type="ECO:0000256" key="1">
    <source>
        <dbReference type="ARBA" id="ARBA00005188"/>
    </source>
</evidence>
<dbReference type="Gene3D" id="3.40.50.620">
    <property type="entry name" value="HUPs"/>
    <property type="match status" value="1"/>
</dbReference>
<evidence type="ECO:0000256" key="8">
    <source>
        <dbReference type="RuleBase" id="RU003811"/>
    </source>
</evidence>
<evidence type="ECO:0000256" key="6">
    <source>
        <dbReference type="ARBA" id="ARBA00023027"/>
    </source>
</evidence>
<dbReference type="UniPathway" id="UPA00253">
    <property type="reaction ID" value="UER00334"/>
</dbReference>
<reference evidence="11" key="1">
    <citation type="journal article" date="2014" name="Environ. Microbiol.">
        <title>Comparative genomics of the marine bacterial genus Glaciecola reveals the high degree of genomic diversity and genomic characteristic for cold adaptation.</title>
        <authorList>
            <person name="Qin Q.L."/>
            <person name="Xie B.B."/>
            <person name="Yu Y."/>
            <person name="Shu Y.L."/>
            <person name="Rong J.C."/>
            <person name="Zhang Y.J."/>
            <person name="Zhao D.L."/>
            <person name="Chen X.L."/>
            <person name="Zhang X.Y."/>
            <person name="Chen B."/>
            <person name="Zhou B.C."/>
            <person name="Zhang Y.Z."/>
        </authorList>
    </citation>
    <scope>NUCLEOTIDE SEQUENCE [LARGE SCALE GENOMIC DNA]</scope>
    <source>
        <strain evidence="11">ACAM 615</strain>
    </source>
</reference>
<dbReference type="SUPFAM" id="SSF56317">
    <property type="entry name" value="Carbon-nitrogen hydrolase"/>
    <property type="match status" value="1"/>
</dbReference>
<dbReference type="InterPro" id="IPR014445">
    <property type="entry name" value="Gln-dep_NAD_synthase"/>
</dbReference>
<dbReference type="EC" id="6.3.5.1" evidence="7"/>
<evidence type="ECO:0000256" key="2">
    <source>
        <dbReference type="ARBA" id="ARBA00007145"/>
    </source>
</evidence>
<keyword evidence="6 7" id="KW-0520">NAD</keyword>
<comment type="similarity">
    <text evidence="8">Belongs to the NAD synthetase family.</text>
</comment>
<sequence length="629" mass="70129">MNYQQKMKRLSIAMVQMAIANDPMENAINFLSKVKEAVAEGADVVVGSEMMLSQYVSGDRYEDDTFVAEMIKASQFIVSESKSIDAVLLYGGIACDNDDIVGEDGRIRKYNAAFVVQAGELVWNANKSLRFAVKSLMPNYRIFDDSRHFFDLRKLAAERGASFSELQQPFPVAIHGVVYSLGVMLCEDMWDIDYAQKPARTLKQNGAEVLINLSCSNWSWRKNAKRDQVIANICQQTGLWFVYVNNVGCQNNGKNFITFDGASTIYNPVGEVVVLANNYQHETKVAALDSQRASLTRNEASDIAQMFRAIEVASIGFLATLPTSAREKVVIGVSGGMDSALSVAFFAHLMGANKVVGVNMPYKHYNAAETKDDAAQMCRRLNVEYRVVPIDTIVDATCVLTDIKVGTSQHKTAQAVARMNVLSALASQAGGFFTCNANWTEIAFGYGTLNGDMRGTFSPWMNCLKQDVYRLGEYLNREVYGREVILQSIIDRPPMDELVEAGSGARSDPFDYGNLTGNGYHDQMVRAVVAFRYGPEWFVEQYLKGSLEQKLQLSKGRLNILFPTSQAWLDDLERCFSLFNAAVFKRVQSVPGPLVDKRGFGWDFRESILDRVETTRYKALVRKLRANSA</sequence>
<dbReference type="Gene3D" id="3.60.110.10">
    <property type="entry name" value="Carbon-nitrogen hydrolase"/>
    <property type="match status" value="1"/>
</dbReference>
<dbReference type="EMBL" id="BAEQ01000016">
    <property type="protein sequence ID" value="GAC27785.1"/>
    <property type="molecule type" value="Genomic_DNA"/>
</dbReference>
<dbReference type="PIRSF" id="PIRSF006630">
    <property type="entry name" value="NADS_GAT"/>
    <property type="match status" value="1"/>
</dbReference>
<accession>K6ZWU8</accession>
<name>K6ZWU8_9ALTE</name>
<dbReference type="InterPro" id="IPR022310">
    <property type="entry name" value="NAD/GMP_synthase"/>
</dbReference>
<dbReference type="RefSeq" id="WP_006009571.1">
    <property type="nucleotide sequence ID" value="NZ_BAEQ01000016.1"/>
</dbReference>
<keyword evidence="3 7" id="KW-0436">Ligase</keyword>
<protein>
    <recommendedName>
        <fullName evidence="7">Glutamine-dependent NAD(+) synthetase</fullName>
        <ecNumber evidence="7">6.3.5.1</ecNumber>
    </recommendedName>
    <alternativeName>
        <fullName evidence="7">NAD(+) synthase [glutamine-hydrolyzing]</fullName>
    </alternativeName>
</protein>
<dbReference type="OrthoDB" id="9760188at2"/>
<dbReference type="CDD" id="cd00553">
    <property type="entry name" value="NAD_synthase"/>
    <property type="match status" value="1"/>
</dbReference>
<evidence type="ECO:0000256" key="5">
    <source>
        <dbReference type="ARBA" id="ARBA00022840"/>
    </source>
</evidence>
<dbReference type="GO" id="GO:0009435">
    <property type="term" value="P:NAD+ biosynthetic process"/>
    <property type="evidence" value="ECO:0007669"/>
    <property type="project" value="UniProtKB-UniRule"/>
</dbReference>
<evidence type="ECO:0000256" key="7">
    <source>
        <dbReference type="PIRNR" id="PIRNR006630"/>
    </source>
</evidence>
<gene>
    <name evidence="10" type="primary">nadE</name>
    <name evidence="10" type="ORF">GPAL_0905</name>
</gene>
<evidence type="ECO:0000313" key="10">
    <source>
        <dbReference type="EMBL" id="GAC27785.1"/>
    </source>
</evidence>
<dbReference type="GO" id="GO:0005737">
    <property type="term" value="C:cytoplasm"/>
    <property type="evidence" value="ECO:0007669"/>
    <property type="project" value="InterPro"/>
</dbReference>